<protein>
    <submittedName>
        <fullName evidence="3">Cytochrome c biogenesis protein CcsA</fullName>
    </submittedName>
</protein>
<evidence type="ECO:0000313" key="3">
    <source>
        <dbReference type="EMBL" id="MCB5364923.1"/>
    </source>
</evidence>
<dbReference type="RefSeq" id="WP_226955335.1">
    <property type="nucleotide sequence ID" value="NZ_JACDXW010000011.1"/>
</dbReference>
<evidence type="ECO:0000259" key="2">
    <source>
        <dbReference type="Pfam" id="PF01578"/>
    </source>
</evidence>
<dbReference type="PANTHER" id="PTHR38034">
    <property type="entry name" value="INNER MEMBRANE PROTEIN YPJD"/>
    <property type="match status" value="1"/>
</dbReference>
<keyword evidence="1" id="KW-0812">Transmembrane</keyword>
<dbReference type="Proteomes" id="UP000776983">
    <property type="component" value="Unassembled WGS sequence"/>
</dbReference>
<dbReference type="EMBL" id="JACDXW010000011">
    <property type="protein sequence ID" value="MCB5364923.1"/>
    <property type="molecule type" value="Genomic_DNA"/>
</dbReference>
<gene>
    <name evidence="3" type="primary">ccsA</name>
    <name evidence="3" type="ORF">H0484_14340</name>
</gene>
<dbReference type="InterPro" id="IPR052372">
    <property type="entry name" value="YpjD/HemX"/>
</dbReference>
<evidence type="ECO:0000256" key="1">
    <source>
        <dbReference type="SAM" id="Phobius"/>
    </source>
</evidence>
<dbReference type="Pfam" id="PF01578">
    <property type="entry name" value="Cytochrom_C_asm"/>
    <property type="match status" value="1"/>
</dbReference>
<comment type="caution">
    <text evidence="3">The sequence shown here is derived from an EMBL/GenBank/DDBJ whole genome shotgun (WGS) entry which is preliminary data.</text>
</comment>
<reference evidence="3 4" key="1">
    <citation type="submission" date="2020-07" db="EMBL/GenBank/DDBJ databases">
        <title>Pusillimonas sp. nov., isolated from poultry manure in Taiwan.</title>
        <authorList>
            <person name="Lin S.-Y."/>
            <person name="Tang Y.-S."/>
            <person name="Young C.-C."/>
        </authorList>
    </citation>
    <scope>NUCLEOTIDE SEQUENCE [LARGE SCALE GENOMIC DNA]</scope>
    <source>
        <strain evidence="3 4">CC-YST705</strain>
    </source>
</reference>
<feature type="transmembrane region" description="Helical" evidence="1">
    <location>
        <begin position="6"/>
        <end position="24"/>
    </location>
</feature>
<name>A0ABS8CFV4_9BURK</name>
<feature type="transmembrane region" description="Helical" evidence="1">
    <location>
        <begin position="96"/>
        <end position="116"/>
    </location>
</feature>
<organism evidence="3 4">
    <name type="scientific">Mesopusillimonas faecipullorum</name>
    <dbReference type="NCBI Taxonomy" id="2755040"/>
    <lineage>
        <taxon>Bacteria</taxon>
        <taxon>Pseudomonadati</taxon>
        <taxon>Pseudomonadota</taxon>
        <taxon>Betaproteobacteria</taxon>
        <taxon>Burkholderiales</taxon>
        <taxon>Alcaligenaceae</taxon>
        <taxon>Mesopusillimonas</taxon>
    </lineage>
</organism>
<keyword evidence="1" id="KW-0472">Membrane</keyword>
<feature type="transmembrane region" description="Helical" evidence="1">
    <location>
        <begin position="255"/>
        <end position="276"/>
    </location>
</feature>
<feature type="transmembrane region" description="Helical" evidence="1">
    <location>
        <begin position="186"/>
        <end position="212"/>
    </location>
</feature>
<feature type="transmembrane region" description="Helical" evidence="1">
    <location>
        <begin position="128"/>
        <end position="153"/>
    </location>
</feature>
<keyword evidence="1" id="KW-1133">Transmembrane helix</keyword>
<sequence>MPAGIVLHSLAALAYSLMAAVFIRPLSRQTSNRLGWAGRIGLLLALALHGMGLAESIMQGPNLYLGWALALSVAVWLGMIVFWLESLALRIDSLLILLLPAAALICALAAIFPNAHLVTNTGSGWLRLHLLIALMAYGLTTVSALQALLMAALDNYLHRPVEQAEKRGWISRALDAMPPLLTQEHLLFRLIGISFFALTLTVVSGAIVSLQLVGKIFPLDHKTVFTLLSWLTFAWLLLGRYAWGWRGRRALRWTLLGFALLILAYSGSHFVLDVILNRG</sequence>
<evidence type="ECO:0000313" key="4">
    <source>
        <dbReference type="Proteomes" id="UP000776983"/>
    </source>
</evidence>
<feature type="transmembrane region" description="Helical" evidence="1">
    <location>
        <begin position="224"/>
        <end position="243"/>
    </location>
</feature>
<proteinExistence type="predicted"/>
<dbReference type="PANTHER" id="PTHR38034:SF1">
    <property type="entry name" value="INNER MEMBRANE PROTEIN YPJD"/>
    <property type="match status" value="1"/>
</dbReference>
<accession>A0ABS8CFV4</accession>
<feature type="transmembrane region" description="Helical" evidence="1">
    <location>
        <begin position="36"/>
        <end position="58"/>
    </location>
</feature>
<feature type="domain" description="Cytochrome c assembly protein" evidence="2">
    <location>
        <begin position="72"/>
        <end position="272"/>
    </location>
</feature>
<keyword evidence="4" id="KW-1185">Reference proteome</keyword>
<feature type="transmembrane region" description="Helical" evidence="1">
    <location>
        <begin position="64"/>
        <end position="84"/>
    </location>
</feature>
<dbReference type="InterPro" id="IPR002541">
    <property type="entry name" value="Cyt_c_assembly"/>
</dbReference>